<dbReference type="Pfam" id="PF11412">
    <property type="entry name" value="DsbD_N"/>
    <property type="match status" value="1"/>
</dbReference>
<accession>A0ABT6YCM4</accession>
<dbReference type="EMBL" id="JASHIF010000014">
    <property type="protein sequence ID" value="MDI9860863.1"/>
    <property type="molecule type" value="Genomic_DNA"/>
</dbReference>
<evidence type="ECO:0000259" key="2">
    <source>
        <dbReference type="Pfam" id="PF11412"/>
    </source>
</evidence>
<name>A0ABT6YCM4_9BACT</name>
<feature type="signal peptide" evidence="1">
    <location>
        <begin position="1"/>
        <end position="22"/>
    </location>
</feature>
<feature type="chain" id="PRO_5046783395" evidence="1">
    <location>
        <begin position="23"/>
        <end position="155"/>
    </location>
</feature>
<reference evidence="3 4" key="1">
    <citation type="submission" date="2023-05" db="EMBL/GenBank/DDBJ databases">
        <title>Novel species of genus Flectobacillus isolated from stream in China.</title>
        <authorList>
            <person name="Lu H."/>
        </authorList>
    </citation>
    <scope>NUCLEOTIDE SEQUENCE [LARGE SCALE GENOMIC DNA]</scope>
    <source>
        <strain evidence="3 4">KCTC 42575</strain>
    </source>
</reference>
<feature type="domain" description="Thiol:disulfide interchange protein DsbD N-terminal" evidence="2">
    <location>
        <begin position="37"/>
        <end position="150"/>
    </location>
</feature>
<proteinExistence type="predicted"/>
<protein>
    <submittedName>
        <fullName evidence="3">Protein-disulfide reductase DsbD family protein</fullName>
    </submittedName>
</protein>
<evidence type="ECO:0000313" key="3">
    <source>
        <dbReference type="EMBL" id="MDI9860863.1"/>
    </source>
</evidence>
<sequence length="155" mass="17706">MMSCFLRILLIVFCIGHTPLQAQNKRAKFSVSTTKKYPKKGETIQLVLEAQIFPNWKLYASEPQVVPGPKPAHLVIQPHASFKLVGGLKSINPHKERDPYWKGQVVYFEKKARFTQAIQILESNTQITGKIIYQLCTTNNSSCVQYQDSFQVQLH</sequence>
<dbReference type="Proteomes" id="UP001236507">
    <property type="component" value="Unassembled WGS sequence"/>
</dbReference>
<comment type="caution">
    <text evidence="3">The sequence shown here is derived from an EMBL/GenBank/DDBJ whole genome shotgun (WGS) entry which is preliminary data.</text>
</comment>
<evidence type="ECO:0000313" key="4">
    <source>
        <dbReference type="Proteomes" id="UP001236507"/>
    </source>
</evidence>
<keyword evidence="4" id="KW-1185">Reference proteome</keyword>
<keyword evidence="1" id="KW-0732">Signal</keyword>
<organism evidence="3 4">
    <name type="scientific">Flectobacillus roseus</name>
    <dbReference type="NCBI Taxonomy" id="502259"/>
    <lineage>
        <taxon>Bacteria</taxon>
        <taxon>Pseudomonadati</taxon>
        <taxon>Bacteroidota</taxon>
        <taxon>Cytophagia</taxon>
        <taxon>Cytophagales</taxon>
        <taxon>Flectobacillaceae</taxon>
        <taxon>Flectobacillus</taxon>
    </lineage>
</organism>
<evidence type="ECO:0000256" key="1">
    <source>
        <dbReference type="SAM" id="SignalP"/>
    </source>
</evidence>
<dbReference type="RefSeq" id="WP_283345442.1">
    <property type="nucleotide sequence ID" value="NZ_JASHIF010000014.1"/>
</dbReference>
<gene>
    <name evidence="3" type="ORF">QM524_16725</name>
</gene>
<dbReference type="InterPro" id="IPR028250">
    <property type="entry name" value="DsbDN"/>
</dbReference>